<comment type="caution">
    <text evidence="7">The sequence shown here is derived from an EMBL/GenBank/DDBJ whole genome shotgun (WGS) entry which is preliminary data.</text>
</comment>
<dbReference type="GO" id="GO:0005829">
    <property type="term" value="C:cytosol"/>
    <property type="evidence" value="ECO:0007669"/>
    <property type="project" value="UniProtKB-SubCell"/>
</dbReference>
<dbReference type="CDD" id="cd16098">
    <property type="entry name" value="FliS"/>
    <property type="match status" value="1"/>
</dbReference>
<dbReference type="GO" id="GO:0071973">
    <property type="term" value="P:bacterial-type flagellum-dependent cell motility"/>
    <property type="evidence" value="ECO:0007669"/>
    <property type="project" value="TreeGrafter"/>
</dbReference>
<sequence>MMSARRGAAAYAKGHAKGAGAYARVGVESGVMAASPHQLIVMLFDGAQAAIRAARLHIEQGNTAGKGQSISKALDIVNNGLAAALDEEKGGEVATQLAGLYDYIGRRLLQANLRNDTDALDEAERLLEDIGSAWREIGRADQGG</sequence>
<keyword evidence="7" id="KW-0282">Flagellum</keyword>
<evidence type="ECO:0000313" key="7">
    <source>
        <dbReference type="EMBL" id="GEK48191.1"/>
    </source>
</evidence>
<protein>
    <recommendedName>
        <fullName evidence="6">Flagellar secretion chaperone FliS</fullName>
    </recommendedName>
</protein>
<comment type="similarity">
    <text evidence="2 6">Belongs to the FliS family.</text>
</comment>
<reference evidence="7 8" key="1">
    <citation type="submission" date="2019-07" db="EMBL/GenBank/DDBJ databases">
        <title>Whole genome shotgun sequence of Halomonas pacifica NBRC 102220.</title>
        <authorList>
            <person name="Hosoyama A."/>
            <person name="Uohara A."/>
            <person name="Ohji S."/>
            <person name="Ichikawa N."/>
        </authorList>
    </citation>
    <scope>NUCLEOTIDE SEQUENCE [LARGE SCALE GENOMIC DNA]</scope>
    <source>
        <strain evidence="7 8">NBRC 102220</strain>
    </source>
</reference>
<proteinExistence type="inferred from homology"/>
<dbReference type="PANTHER" id="PTHR34773">
    <property type="entry name" value="FLAGELLAR SECRETION CHAPERONE FLIS"/>
    <property type="match status" value="1"/>
</dbReference>
<comment type="subcellular location">
    <subcellularLocation>
        <location evidence="1 6">Cytoplasm</location>
        <location evidence="1 6">Cytosol</location>
    </subcellularLocation>
</comment>
<dbReference type="Proteomes" id="UP000321275">
    <property type="component" value="Unassembled WGS sequence"/>
</dbReference>
<dbReference type="InterPro" id="IPR036584">
    <property type="entry name" value="FliS_sf"/>
</dbReference>
<evidence type="ECO:0000256" key="1">
    <source>
        <dbReference type="ARBA" id="ARBA00004514"/>
    </source>
</evidence>
<evidence type="ECO:0000256" key="3">
    <source>
        <dbReference type="ARBA" id="ARBA00022490"/>
    </source>
</evidence>
<evidence type="ECO:0000256" key="5">
    <source>
        <dbReference type="ARBA" id="ARBA00023186"/>
    </source>
</evidence>
<evidence type="ECO:0000256" key="4">
    <source>
        <dbReference type="ARBA" id="ARBA00022795"/>
    </source>
</evidence>
<evidence type="ECO:0000313" key="8">
    <source>
        <dbReference type="Proteomes" id="UP000321275"/>
    </source>
</evidence>
<keyword evidence="3 6" id="KW-0963">Cytoplasm</keyword>
<dbReference type="InterPro" id="IPR003713">
    <property type="entry name" value="FliS"/>
</dbReference>
<dbReference type="Pfam" id="PF02561">
    <property type="entry name" value="FliS"/>
    <property type="match status" value="1"/>
</dbReference>
<gene>
    <name evidence="7" type="primary">fliS</name>
    <name evidence="7" type="ORF">HPA02_24740</name>
</gene>
<keyword evidence="5" id="KW-0143">Chaperone</keyword>
<keyword evidence="8" id="KW-1185">Reference proteome</keyword>
<dbReference type="AlphaFoldDB" id="A0A510XAZ1"/>
<keyword evidence="7" id="KW-0969">Cilium</keyword>
<dbReference type="PIRSF" id="PIRSF039090">
    <property type="entry name" value="Flis"/>
    <property type="match status" value="1"/>
</dbReference>
<dbReference type="PANTHER" id="PTHR34773:SF1">
    <property type="entry name" value="FLAGELLAR SECRETION CHAPERONE FLIS"/>
    <property type="match status" value="1"/>
</dbReference>
<dbReference type="GO" id="GO:0044780">
    <property type="term" value="P:bacterial-type flagellum assembly"/>
    <property type="evidence" value="ECO:0007669"/>
    <property type="project" value="InterPro"/>
</dbReference>
<keyword evidence="7" id="KW-0966">Cell projection</keyword>
<name>A0A510XAZ1_9GAMM</name>
<dbReference type="SUPFAM" id="SSF101116">
    <property type="entry name" value="Flagellar export chaperone FliS"/>
    <property type="match status" value="1"/>
</dbReference>
<organism evidence="7 8">
    <name type="scientific">Bisbaumannia pacifica</name>
    <dbReference type="NCBI Taxonomy" id="77098"/>
    <lineage>
        <taxon>Bacteria</taxon>
        <taxon>Pseudomonadati</taxon>
        <taxon>Pseudomonadota</taxon>
        <taxon>Gammaproteobacteria</taxon>
        <taxon>Oceanospirillales</taxon>
        <taxon>Halomonadaceae</taxon>
        <taxon>Bisbaumannia</taxon>
    </lineage>
</organism>
<evidence type="ECO:0000256" key="2">
    <source>
        <dbReference type="ARBA" id="ARBA00008787"/>
    </source>
</evidence>
<dbReference type="EMBL" id="BJUK01000029">
    <property type="protein sequence ID" value="GEK48191.1"/>
    <property type="molecule type" value="Genomic_DNA"/>
</dbReference>
<dbReference type="NCBIfam" id="TIGR00208">
    <property type="entry name" value="fliS"/>
    <property type="match status" value="1"/>
</dbReference>
<accession>A0A510XAZ1</accession>
<evidence type="ECO:0000256" key="6">
    <source>
        <dbReference type="PIRNR" id="PIRNR039090"/>
    </source>
</evidence>
<keyword evidence="4 6" id="KW-1005">Bacterial flagellum biogenesis</keyword>
<dbReference type="Gene3D" id="1.20.120.340">
    <property type="entry name" value="Flagellar protein FliS"/>
    <property type="match status" value="1"/>
</dbReference>